<dbReference type="EMBL" id="ADVR01000048">
    <property type="protein sequence ID" value="EFO80588.1"/>
    <property type="molecule type" value="Genomic_DNA"/>
</dbReference>
<dbReference type="eggNOG" id="COG0483">
    <property type="taxonomic scope" value="Bacteria"/>
</dbReference>
<evidence type="ECO:0000256" key="7">
    <source>
        <dbReference type="PIRSR" id="PIRSR600760-2"/>
    </source>
</evidence>
<feature type="binding site" evidence="7">
    <location>
        <position position="85"/>
    </location>
    <ligand>
        <name>Mg(2+)</name>
        <dbReference type="ChEBI" id="CHEBI:18420"/>
        <label>1</label>
        <note>catalytic</note>
    </ligand>
</feature>
<keyword evidence="9" id="KW-1185">Reference proteome</keyword>
<dbReference type="GO" id="GO:0046872">
    <property type="term" value="F:metal ion binding"/>
    <property type="evidence" value="ECO:0007669"/>
    <property type="project" value="UniProtKB-KW"/>
</dbReference>
<feature type="binding site" evidence="7">
    <location>
        <position position="83"/>
    </location>
    <ligand>
        <name>Mg(2+)</name>
        <dbReference type="ChEBI" id="CHEBI:18420"/>
        <label>1</label>
        <note>catalytic</note>
    </ligand>
</feature>
<dbReference type="GO" id="GO:0046854">
    <property type="term" value="P:phosphatidylinositol phosphate biosynthetic process"/>
    <property type="evidence" value="ECO:0007669"/>
    <property type="project" value="InterPro"/>
</dbReference>
<sequence length="257" mass="28281">MGVSNVDIAEVRAWAHEGGEMAKRYFNNVGRELKADQSWVTQADVEVEHMLREHIARRYPDHGVMGEEHGVGEIDREFVWSIDPIDGTGAFVSGLPLWCVSIGLMRRGVPYLGVVYLPILNDYYWTDGEGGAFWNEKPIRVITTDTIQDNDWLAVSSYAHRTFEISFPGKTRSLSSIATDICYVARGSALGAVIAKAKLWDVAAAMAILQAAGGVVHLLSGPRVETTSLLDGRSTGEPFIAAAPEMIERLRSYVAVR</sequence>
<dbReference type="HOGENOM" id="CLU_044118_0_2_0"/>
<dbReference type="Pfam" id="PF00459">
    <property type="entry name" value="Inositol_P"/>
    <property type="match status" value="1"/>
</dbReference>
<dbReference type="Gene3D" id="3.40.190.80">
    <property type="match status" value="1"/>
</dbReference>
<proteinExistence type="predicted"/>
<evidence type="ECO:0000313" key="8">
    <source>
        <dbReference type="EMBL" id="EFO80588.1"/>
    </source>
</evidence>
<dbReference type="STRING" id="765420.OSCT_1528"/>
<accession>E1IDX7</accession>
<dbReference type="GO" id="GO:0006020">
    <property type="term" value="P:inositol metabolic process"/>
    <property type="evidence" value="ECO:0007669"/>
    <property type="project" value="TreeGrafter"/>
</dbReference>
<dbReference type="GO" id="GO:0008934">
    <property type="term" value="F:inositol monophosphate 1-phosphatase activity"/>
    <property type="evidence" value="ECO:0007669"/>
    <property type="project" value="TreeGrafter"/>
</dbReference>
<dbReference type="PANTHER" id="PTHR20854:SF4">
    <property type="entry name" value="INOSITOL-1-MONOPHOSPHATASE-RELATED"/>
    <property type="match status" value="1"/>
</dbReference>
<organism evidence="8 9">
    <name type="scientific">Oscillochloris trichoides DG-6</name>
    <dbReference type="NCBI Taxonomy" id="765420"/>
    <lineage>
        <taxon>Bacteria</taxon>
        <taxon>Bacillati</taxon>
        <taxon>Chloroflexota</taxon>
        <taxon>Chloroflexia</taxon>
        <taxon>Chloroflexales</taxon>
        <taxon>Chloroflexineae</taxon>
        <taxon>Oscillochloridaceae</taxon>
        <taxon>Oscillochloris</taxon>
    </lineage>
</organism>
<evidence type="ECO:0000256" key="5">
    <source>
        <dbReference type="ARBA" id="ARBA00022801"/>
    </source>
</evidence>
<dbReference type="SUPFAM" id="SSF56655">
    <property type="entry name" value="Carbohydrate phosphatase"/>
    <property type="match status" value="1"/>
</dbReference>
<dbReference type="PANTHER" id="PTHR20854">
    <property type="entry name" value="INOSITOL MONOPHOSPHATASE"/>
    <property type="match status" value="1"/>
</dbReference>
<evidence type="ECO:0000256" key="1">
    <source>
        <dbReference type="ARBA" id="ARBA00001033"/>
    </source>
</evidence>
<dbReference type="PROSITE" id="PS00630">
    <property type="entry name" value="IMP_2"/>
    <property type="match status" value="1"/>
</dbReference>
<evidence type="ECO:0000256" key="3">
    <source>
        <dbReference type="ARBA" id="ARBA00013106"/>
    </source>
</evidence>
<name>E1IDX7_9CHLR</name>
<dbReference type="Proteomes" id="UP000054010">
    <property type="component" value="Unassembled WGS sequence"/>
</dbReference>
<keyword evidence="5" id="KW-0378">Hydrolase</keyword>
<reference evidence="8 9" key="1">
    <citation type="journal article" date="2011" name="J. Bacteriol.">
        <title>Draft genome sequence of the anoxygenic filamentous phototrophic bacterium Oscillochloris trichoides subsp. DG-6.</title>
        <authorList>
            <person name="Kuznetsov B.B."/>
            <person name="Ivanovsky R.N."/>
            <person name="Keppen O.I."/>
            <person name="Sukhacheva M.V."/>
            <person name="Bumazhkin B.K."/>
            <person name="Patutina E.O."/>
            <person name="Beletsky A.V."/>
            <person name="Mardanov A.V."/>
            <person name="Baslerov R.V."/>
            <person name="Panteleeva A.N."/>
            <person name="Kolganova T.V."/>
            <person name="Ravin N.V."/>
            <person name="Skryabin K.G."/>
        </authorList>
    </citation>
    <scope>NUCLEOTIDE SEQUENCE [LARGE SCALE GENOMIC DNA]</scope>
    <source>
        <strain evidence="8 9">DG-6</strain>
    </source>
</reference>
<dbReference type="InterPro" id="IPR000760">
    <property type="entry name" value="Inositol_monophosphatase-like"/>
</dbReference>
<dbReference type="PROSITE" id="PS00629">
    <property type="entry name" value="IMP_1"/>
    <property type="match status" value="1"/>
</dbReference>
<comment type="caution">
    <text evidence="8">The sequence shown here is derived from an EMBL/GenBank/DDBJ whole genome shotgun (WGS) entry which is preliminary data.</text>
</comment>
<feature type="binding site" evidence="7">
    <location>
        <position position="67"/>
    </location>
    <ligand>
        <name>Mg(2+)</name>
        <dbReference type="ChEBI" id="CHEBI:18420"/>
        <label>1</label>
        <note>catalytic</note>
    </ligand>
</feature>
<dbReference type="EC" id="3.1.3.25" evidence="3"/>
<feature type="binding site" evidence="7">
    <location>
        <position position="86"/>
    </location>
    <ligand>
        <name>Mg(2+)</name>
        <dbReference type="ChEBI" id="CHEBI:18420"/>
        <label>1</label>
        <note>catalytic</note>
    </ligand>
</feature>
<comment type="cofactor">
    <cofactor evidence="2 7">
        <name>Mg(2+)</name>
        <dbReference type="ChEBI" id="CHEBI:18420"/>
    </cofactor>
</comment>
<gene>
    <name evidence="8" type="ORF">OSCT_1528</name>
</gene>
<dbReference type="FunFam" id="3.30.540.10:FF:000003">
    <property type="entry name" value="Inositol-1-monophosphatase"/>
    <property type="match status" value="1"/>
</dbReference>
<evidence type="ECO:0000256" key="6">
    <source>
        <dbReference type="ARBA" id="ARBA00022842"/>
    </source>
</evidence>
<dbReference type="AlphaFoldDB" id="E1IDX7"/>
<keyword evidence="6 7" id="KW-0460">Magnesium</keyword>
<feature type="binding site" evidence="7">
    <location>
        <position position="201"/>
    </location>
    <ligand>
        <name>Mg(2+)</name>
        <dbReference type="ChEBI" id="CHEBI:18420"/>
        <label>1</label>
        <note>catalytic</note>
    </ligand>
</feature>
<evidence type="ECO:0000313" key="9">
    <source>
        <dbReference type="Proteomes" id="UP000054010"/>
    </source>
</evidence>
<dbReference type="PRINTS" id="PR00377">
    <property type="entry name" value="IMPHPHTASES"/>
</dbReference>
<comment type="catalytic activity">
    <reaction evidence="1">
        <text>a myo-inositol phosphate + H2O = myo-inositol + phosphate</text>
        <dbReference type="Rhea" id="RHEA:24056"/>
        <dbReference type="ChEBI" id="CHEBI:15377"/>
        <dbReference type="ChEBI" id="CHEBI:17268"/>
        <dbReference type="ChEBI" id="CHEBI:43474"/>
        <dbReference type="ChEBI" id="CHEBI:84139"/>
        <dbReference type="EC" id="3.1.3.25"/>
    </reaction>
</comment>
<evidence type="ECO:0000256" key="2">
    <source>
        <dbReference type="ARBA" id="ARBA00001946"/>
    </source>
</evidence>
<keyword evidence="4 7" id="KW-0479">Metal-binding</keyword>
<dbReference type="Gene3D" id="3.30.540.10">
    <property type="entry name" value="Fructose-1,6-Bisphosphatase, subunit A, domain 1"/>
    <property type="match status" value="1"/>
</dbReference>
<dbReference type="InterPro" id="IPR020583">
    <property type="entry name" value="Inositol_monoP_metal-BS"/>
</dbReference>
<protein>
    <recommendedName>
        <fullName evidence="3">inositol-phosphate phosphatase</fullName>
        <ecNumber evidence="3">3.1.3.25</ecNumber>
    </recommendedName>
</protein>
<dbReference type="InterPro" id="IPR020550">
    <property type="entry name" value="Inositol_monophosphatase_CS"/>
</dbReference>
<dbReference type="GO" id="GO:0007165">
    <property type="term" value="P:signal transduction"/>
    <property type="evidence" value="ECO:0007669"/>
    <property type="project" value="TreeGrafter"/>
</dbReference>
<evidence type="ECO:0000256" key="4">
    <source>
        <dbReference type="ARBA" id="ARBA00022723"/>
    </source>
</evidence>